<evidence type="ECO:0000256" key="6">
    <source>
        <dbReference type="ARBA" id="ARBA00023136"/>
    </source>
</evidence>
<dbReference type="EMBL" id="NFHM01000025">
    <property type="protein sequence ID" value="OUN40954.1"/>
    <property type="molecule type" value="Genomic_DNA"/>
</dbReference>
<evidence type="ECO:0000256" key="3">
    <source>
        <dbReference type="ARBA" id="ARBA00022475"/>
    </source>
</evidence>
<dbReference type="InterPro" id="IPR037185">
    <property type="entry name" value="EmrE-like"/>
</dbReference>
<evidence type="ECO:0000256" key="2">
    <source>
        <dbReference type="ARBA" id="ARBA00007362"/>
    </source>
</evidence>
<evidence type="ECO:0000259" key="8">
    <source>
        <dbReference type="Pfam" id="PF00892"/>
    </source>
</evidence>
<feature type="transmembrane region" description="Helical" evidence="7">
    <location>
        <begin position="186"/>
        <end position="206"/>
    </location>
</feature>
<dbReference type="Proteomes" id="UP000195455">
    <property type="component" value="Unassembled WGS sequence"/>
</dbReference>
<keyword evidence="6 7" id="KW-0472">Membrane</keyword>
<keyword evidence="4 7" id="KW-0812">Transmembrane</keyword>
<evidence type="ECO:0000256" key="4">
    <source>
        <dbReference type="ARBA" id="ARBA00022692"/>
    </source>
</evidence>
<feature type="transmembrane region" description="Helical" evidence="7">
    <location>
        <begin position="212"/>
        <end position="234"/>
    </location>
</feature>
<feature type="transmembrane region" description="Helical" evidence="7">
    <location>
        <begin position="128"/>
        <end position="147"/>
    </location>
</feature>
<gene>
    <name evidence="9" type="ORF">B5G26_12970</name>
</gene>
<dbReference type="PANTHER" id="PTHR42920">
    <property type="entry name" value="OS03G0707200 PROTEIN-RELATED"/>
    <property type="match status" value="1"/>
</dbReference>
<keyword evidence="3" id="KW-1003">Cell membrane</keyword>
<sequence>MHWIYCGRRCRMKHKGDLLLFLAAFIGGSGFISSKYLLDWGYTPYQVIFGRFLVAALCLGIFYWKAWKNITKAEWKVGSILGLLLAATFLLLTLGLQYTTPSVNAFLCNTQAVVVPFICWFAFRQKPAVSVILAAVVTVIGVAMLSVTDGLRLDLGAVLSFGASIAFSLQMALMGRMIAACDSVHIALVENAVVAVLAFFISLMMGGEVPPLSLGAVGNFLNAGILCTGVYFVLQSVGQRYTSASKTALIITTESIFAAVISAVLYGERLTLRGYVGCILIFGAVLLAEAPLGRKKAVDSPGKIE</sequence>
<feature type="transmembrane region" description="Helical" evidence="7">
    <location>
        <begin position="44"/>
        <end position="65"/>
    </location>
</feature>
<dbReference type="InterPro" id="IPR051258">
    <property type="entry name" value="Diverse_Substrate_Transporter"/>
</dbReference>
<feature type="transmembrane region" description="Helical" evidence="7">
    <location>
        <begin position="246"/>
        <end position="266"/>
    </location>
</feature>
<keyword evidence="5 7" id="KW-1133">Transmembrane helix</keyword>
<feature type="domain" description="EamA" evidence="8">
    <location>
        <begin position="155"/>
        <end position="287"/>
    </location>
</feature>
<reference evidence="10" key="1">
    <citation type="submission" date="2017-04" db="EMBL/GenBank/DDBJ databases">
        <title>Function of individual gut microbiota members based on whole genome sequencing of pure cultures obtained from chicken caecum.</title>
        <authorList>
            <person name="Medvecky M."/>
            <person name="Cejkova D."/>
            <person name="Polansky O."/>
            <person name="Karasova D."/>
            <person name="Kubasova T."/>
            <person name="Cizek A."/>
            <person name="Rychlik I."/>
        </authorList>
    </citation>
    <scope>NUCLEOTIDE SEQUENCE [LARGE SCALE GENOMIC DNA]</scope>
    <source>
        <strain evidence="10">An75</strain>
    </source>
</reference>
<evidence type="ECO:0000313" key="9">
    <source>
        <dbReference type="EMBL" id="OUN40954.1"/>
    </source>
</evidence>
<feature type="transmembrane region" description="Helical" evidence="7">
    <location>
        <begin position="18"/>
        <end position="38"/>
    </location>
</feature>
<accession>A0A1Y3TWL8</accession>
<evidence type="ECO:0000256" key="7">
    <source>
        <dbReference type="SAM" id="Phobius"/>
    </source>
</evidence>
<dbReference type="InterPro" id="IPR000620">
    <property type="entry name" value="EamA_dom"/>
</dbReference>
<dbReference type="Pfam" id="PF00892">
    <property type="entry name" value="EamA"/>
    <property type="match status" value="2"/>
</dbReference>
<feature type="transmembrane region" description="Helical" evidence="7">
    <location>
        <begin position="77"/>
        <end position="98"/>
    </location>
</feature>
<comment type="caution">
    <text evidence="9">The sequence shown here is derived from an EMBL/GenBank/DDBJ whole genome shotgun (WGS) entry which is preliminary data.</text>
</comment>
<feature type="transmembrane region" description="Helical" evidence="7">
    <location>
        <begin position="272"/>
        <end position="292"/>
    </location>
</feature>
<dbReference type="AlphaFoldDB" id="A0A1Y3TWL8"/>
<organism evidence="9 10">
    <name type="scientific">Anaerotignum lactatifermentans</name>
    <dbReference type="NCBI Taxonomy" id="160404"/>
    <lineage>
        <taxon>Bacteria</taxon>
        <taxon>Bacillati</taxon>
        <taxon>Bacillota</taxon>
        <taxon>Clostridia</taxon>
        <taxon>Lachnospirales</taxon>
        <taxon>Anaerotignaceae</taxon>
        <taxon>Anaerotignum</taxon>
    </lineage>
</organism>
<protein>
    <recommendedName>
        <fullName evidence="8">EamA domain-containing protein</fullName>
    </recommendedName>
</protein>
<evidence type="ECO:0000256" key="5">
    <source>
        <dbReference type="ARBA" id="ARBA00022989"/>
    </source>
</evidence>
<feature type="transmembrane region" description="Helical" evidence="7">
    <location>
        <begin position="153"/>
        <end position="174"/>
    </location>
</feature>
<dbReference type="PANTHER" id="PTHR42920:SF5">
    <property type="entry name" value="EAMA DOMAIN-CONTAINING PROTEIN"/>
    <property type="match status" value="1"/>
</dbReference>
<feature type="transmembrane region" description="Helical" evidence="7">
    <location>
        <begin position="104"/>
        <end position="123"/>
    </location>
</feature>
<feature type="domain" description="EamA" evidence="8">
    <location>
        <begin position="15"/>
        <end position="146"/>
    </location>
</feature>
<evidence type="ECO:0000256" key="1">
    <source>
        <dbReference type="ARBA" id="ARBA00004651"/>
    </source>
</evidence>
<name>A0A1Y3TWL8_9FIRM</name>
<comment type="subcellular location">
    <subcellularLocation>
        <location evidence="1">Cell membrane</location>
        <topology evidence="1">Multi-pass membrane protein</topology>
    </subcellularLocation>
</comment>
<evidence type="ECO:0000313" key="10">
    <source>
        <dbReference type="Proteomes" id="UP000195455"/>
    </source>
</evidence>
<proteinExistence type="inferred from homology"/>
<dbReference type="GO" id="GO:0005886">
    <property type="term" value="C:plasma membrane"/>
    <property type="evidence" value="ECO:0007669"/>
    <property type="project" value="UniProtKB-SubCell"/>
</dbReference>
<dbReference type="SUPFAM" id="SSF103481">
    <property type="entry name" value="Multidrug resistance efflux transporter EmrE"/>
    <property type="match status" value="2"/>
</dbReference>
<comment type="similarity">
    <text evidence="2">Belongs to the EamA transporter family.</text>
</comment>